<name>A0ABY7GIW8_9GAMM</name>
<dbReference type="SUPFAM" id="SSF143880">
    <property type="entry name" value="NE0471 N-terminal domain-like"/>
    <property type="match status" value="1"/>
</dbReference>
<reference evidence="1" key="1">
    <citation type="submission" date="2022-11" db="EMBL/GenBank/DDBJ databases">
        <title>Methylomonas rapida sp. nov., Carotenoid-Producing Obligate Methanotrophs with High Growth Characteristics and Biotechnological Potential.</title>
        <authorList>
            <person name="Tikhonova E.N."/>
            <person name="Suleimanov R.Z."/>
            <person name="Miroshnikov K."/>
            <person name="Oshkin I.Y."/>
            <person name="Belova S.E."/>
            <person name="Danilova O.V."/>
            <person name="Ashikhmin A."/>
            <person name="Konopkin A."/>
            <person name="But S.Y."/>
            <person name="Khmelenina V.N."/>
            <person name="Kuznetsov N."/>
            <person name="Pimenov N.V."/>
            <person name="Dedysh S.N."/>
        </authorList>
    </citation>
    <scope>NUCLEOTIDE SEQUENCE</scope>
    <source>
        <strain evidence="1">MP1</strain>
    </source>
</reference>
<organism evidence="1 2">
    <name type="scientific">Methylomonas rapida</name>
    <dbReference type="NCBI Taxonomy" id="2963939"/>
    <lineage>
        <taxon>Bacteria</taxon>
        <taxon>Pseudomonadati</taxon>
        <taxon>Pseudomonadota</taxon>
        <taxon>Gammaproteobacteria</taxon>
        <taxon>Methylococcales</taxon>
        <taxon>Methylococcaceae</taxon>
        <taxon>Methylomonas</taxon>
    </lineage>
</organism>
<evidence type="ECO:0000313" key="2">
    <source>
        <dbReference type="Proteomes" id="UP001162780"/>
    </source>
</evidence>
<sequence>MKLIGFKNPWSHANFNLSPIPSDTTANLGEPKSNLWYKNMIISVKAAKYLEAYRLNLVFDTGESGDVDLKDIVFKYDAASPLRDTNNFKLFRLDDWATVVWDCGFDVSPETLYERATSKRVDWFQPEKMTEQ</sequence>
<gene>
    <name evidence="1" type="ORF">NM686_019560</name>
</gene>
<keyword evidence="2" id="KW-1185">Reference proteome</keyword>
<dbReference type="Pfam" id="PF10387">
    <property type="entry name" value="DUF2442"/>
    <property type="match status" value="1"/>
</dbReference>
<proteinExistence type="predicted"/>
<dbReference type="Proteomes" id="UP001162780">
    <property type="component" value="Chromosome"/>
</dbReference>
<accession>A0ABY7GIW8</accession>
<dbReference type="InterPro" id="IPR018841">
    <property type="entry name" value="DUF2442"/>
</dbReference>
<dbReference type="Gene3D" id="3.30.2020.10">
    <property type="entry name" value="NE0471-like N-terminal domain"/>
    <property type="match status" value="1"/>
</dbReference>
<evidence type="ECO:0000313" key="1">
    <source>
        <dbReference type="EMBL" id="WAR44521.1"/>
    </source>
</evidence>
<dbReference type="InterPro" id="IPR036782">
    <property type="entry name" value="NE0471-like_N"/>
</dbReference>
<dbReference type="EMBL" id="CP113517">
    <property type="protein sequence ID" value="WAR44521.1"/>
    <property type="molecule type" value="Genomic_DNA"/>
</dbReference>
<protein>
    <submittedName>
        <fullName evidence="1">DUF2442 domain-containing protein</fullName>
    </submittedName>
</protein>
<dbReference type="RefSeq" id="WP_269021942.1">
    <property type="nucleotide sequence ID" value="NZ_CP113517.1"/>
</dbReference>